<sequence>DPCRVHQDVEPPEPLAHRRHRPRHLLLVGDAALEERRLTSRLLDLTHRCVALLFQHVNHRDFPPRLRQPRRRRLPQPLRPARHHRHARLHRRRKPQSCHYQLLLLRAFAPLVPPERSALSEIPTECSVYMFHFLQI</sequence>
<evidence type="ECO:0000313" key="1">
    <source>
        <dbReference type="EMBL" id="CAA9220785.1"/>
    </source>
</evidence>
<protein>
    <submittedName>
        <fullName evidence="1">Uncharacterized protein</fullName>
    </submittedName>
</protein>
<dbReference type="AlphaFoldDB" id="A0A6J4HE59"/>
<proteinExistence type="predicted"/>
<feature type="non-terminal residue" evidence="1">
    <location>
        <position position="1"/>
    </location>
</feature>
<reference evidence="1" key="1">
    <citation type="submission" date="2020-02" db="EMBL/GenBank/DDBJ databases">
        <authorList>
            <person name="Meier V. D."/>
        </authorList>
    </citation>
    <scope>NUCLEOTIDE SEQUENCE</scope>
    <source>
        <strain evidence="1">AVDCRST_MAG77</strain>
    </source>
</reference>
<accession>A0A6J4HE59</accession>
<name>A0A6J4HE59_9CHLR</name>
<feature type="non-terminal residue" evidence="1">
    <location>
        <position position="136"/>
    </location>
</feature>
<dbReference type="EMBL" id="CADCTC010000031">
    <property type="protein sequence ID" value="CAA9220785.1"/>
    <property type="molecule type" value="Genomic_DNA"/>
</dbReference>
<organism evidence="1">
    <name type="scientific">uncultured Chloroflexota bacterium</name>
    <dbReference type="NCBI Taxonomy" id="166587"/>
    <lineage>
        <taxon>Bacteria</taxon>
        <taxon>Bacillati</taxon>
        <taxon>Chloroflexota</taxon>
        <taxon>environmental samples</taxon>
    </lineage>
</organism>
<gene>
    <name evidence="1" type="ORF">AVDCRST_MAG77-450</name>
</gene>